<evidence type="ECO:0000256" key="2">
    <source>
        <dbReference type="SAM" id="Phobius"/>
    </source>
</evidence>
<dbReference type="Ensembl" id="ENSOABT00000076246.1">
    <property type="protein sequence ID" value="ENSOABP00000069303.1"/>
    <property type="gene ID" value="ENSOABG00000030041.1"/>
</dbReference>
<dbReference type="PANTHER" id="PTHR15317:SF1">
    <property type="entry name" value="T-CELL SURFACE PROTEIN TACTILE"/>
    <property type="match status" value="1"/>
</dbReference>
<dbReference type="AlphaFoldDB" id="A0AAZ1XNY6"/>
<dbReference type="GeneID" id="116331463"/>
<dbReference type="SMART" id="SM00408">
    <property type="entry name" value="IGc2"/>
    <property type="match status" value="2"/>
</dbReference>
<name>A0AAZ1XNY6_OREAU</name>
<evidence type="ECO:0000313" key="5">
    <source>
        <dbReference type="Ensembl" id="ENSOABP00000069303.1"/>
    </source>
</evidence>
<feature type="compositionally biased region" description="Polar residues" evidence="1">
    <location>
        <begin position="310"/>
        <end position="327"/>
    </location>
</feature>
<dbReference type="GO" id="GO:0006954">
    <property type="term" value="P:inflammatory response"/>
    <property type="evidence" value="ECO:0007669"/>
    <property type="project" value="TreeGrafter"/>
</dbReference>
<dbReference type="InterPro" id="IPR003598">
    <property type="entry name" value="Ig_sub2"/>
</dbReference>
<keyword evidence="2" id="KW-0812">Transmembrane</keyword>
<feature type="transmembrane region" description="Helical" evidence="2">
    <location>
        <begin position="384"/>
        <end position="406"/>
    </location>
</feature>
<dbReference type="Gene3D" id="2.60.40.10">
    <property type="entry name" value="Immunoglobulins"/>
    <property type="match status" value="2"/>
</dbReference>
<keyword evidence="2" id="KW-1133">Transmembrane helix</keyword>
<feature type="domain" description="Ig-like" evidence="4">
    <location>
        <begin position="45"/>
        <end position="138"/>
    </location>
</feature>
<dbReference type="InterPro" id="IPR042381">
    <property type="entry name" value="CD96"/>
</dbReference>
<evidence type="ECO:0000256" key="3">
    <source>
        <dbReference type="SAM" id="SignalP"/>
    </source>
</evidence>
<dbReference type="InterPro" id="IPR036179">
    <property type="entry name" value="Ig-like_dom_sf"/>
</dbReference>
<feature type="compositionally biased region" description="Polar residues" evidence="1">
    <location>
        <begin position="232"/>
        <end position="241"/>
    </location>
</feature>
<dbReference type="GO" id="GO:0007160">
    <property type="term" value="P:cell-matrix adhesion"/>
    <property type="evidence" value="ECO:0007669"/>
    <property type="project" value="TreeGrafter"/>
</dbReference>
<dbReference type="KEGG" id="oau:116331463"/>
<feature type="compositionally biased region" description="Polar residues" evidence="1">
    <location>
        <begin position="345"/>
        <end position="371"/>
    </location>
</feature>
<evidence type="ECO:0000256" key="1">
    <source>
        <dbReference type="SAM" id="MobiDB-lite"/>
    </source>
</evidence>
<dbReference type="InterPro" id="IPR013106">
    <property type="entry name" value="Ig_V-set"/>
</dbReference>
<sequence>MSLGTSKMAGNALGIVFCLLLLASTIQGIQGAELFHYEKMEAVVGQNVSLPCTVKGPTDNKIVSIEWRKENTKLCVYSQSHGIHLFWQNITVQIEKKGTDALGSHLKLSDVKKSDEGIYVCDMATFPDGSKKVETQLIIKDDIKITCDVNGTVEVQNGENVTIRCRLVPNAEYSWTKNDKLLSETESLELVRVTDADAGVYTLTVNTGSKPVHEEFVVTVLTTTTSLKTVSPQGSTESAGISLTTSPTPELSTHTDRTTFIATNAPNTTNVTITADKHITSFTNSTHITVTASPTTHSYTQDLLNTTVQRTTESGDPSTMLTSTQESASDETRNETEVHTEQPEGISSATPEEYSTTGNILKNPETPSSGDKNGENENKDTAPIHLLLVVIIVVVLVLIAVAGFLFRRQVIKTRLDSPPSFKPPPPPVKYTAIRHSETLTESFPISRCNSLTETQI</sequence>
<dbReference type="Proteomes" id="UP000472276">
    <property type="component" value="Unassembled WGS sequence"/>
</dbReference>
<dbReference type="SMART" id="SM00409">
    <property type="entry name" value="IG"/>
    <property type="match status" value="2"/>
</dbReference>
<accession>A0AAZ1XNY6</accession>
<dbReference type="Pfam" id="PF13927">
    <property type="entry name" value="Ig_3"/>
    <property type="match status" value="1"/>
</dbReference>
<evidence type="ECO:0000259" key="4">
    <source>
        <dbReference type="PROSITE" id="PS50835"/>
    </source>
</evidence>
<keyword evidence="3" id="KW-0732">Signal</keyword>
<proteinExistence type="predicted"/>
<dbReference type="PROSITE" id="PS50835">
    <property type="entry name" value="IG_LIKE"/>
    <property type="match status" value="2"/>
</dbReference>
<dbReference type="InterPro" id="IPR007110">
    <property type="entry name" value="Ig-like_dom"/>
</dbReference>
<organism evidence="5 6">
    <name type="scientific">Oreochromis aureus</name>
    <name type="common">Israeli tilapia</name>
    <name type="synonym">Chromis aureus</name>
    <dbReference type="NCBI Taxonomy" id="47969"/>
    <lineage>
        <taxon>Eukaryota</taxon>
        <taxon>Metazoa</taxon>
        <taxon>Chordata</taxon>
        <taxon>Craniata</taxon>
        <taxon>Vertebrata</taxon>
        <taxon>Euteleostomi</taxon>
        <taxon>Actinopterygii</taxon>
        <taxon>Neopterygii</taxon>
        <taxon>Teleostei</taxon>
        <taxon>Neoteleostei</taxon>
        <taxon>Acanthomorphata</taxon>
        <taxon>Ovalentaria</taxon>
        <taxon>Cichlomorphae</taxon>
        <taxon>Cichliformes</taxon>
        <taxon>Cichlidae</taxon>
        <taxon>African cichlids</taxon>
        <taxon>Pseudocrenilabrinae</taxon>
        <taxon>Oreochromini</taxon>
        <taxon>Oreochromis</taxon>
    </lineage>
</organism>
<keyword evidence="6" id="KW-1185">Reference proteome</keyword>
<gene>
    <name evidence="5" type="primary">si:ch1073-15f19.2</name>
</gene>
<feature type="region of interest" description="Disordered" evidence="1">
    <location>
        <begin position="229"/>
        <end position="253"/>
    </location>
</feature>
<reference evidence="6" key="1">
    <citation type="submission" date="2020-03" db="EMBL/GenBank/DDBJ databases">
        <title>Evolution of repeat sequences and sex chromosomes of tilapia species revealed by chromosome-level genomes.</title>
        <authorList>
            <person name="Xu L."/>
            <person name="Tao W."/>
            <person name="Wang D."/>
            <person name="Zhou Q."/>
        </authorList>
    </citation>
    <scope>NUCLEOTIDE SEQUENCE [LARGE SCALE GENOMIC DNA]</scope>
    <source>
        <strain evidence="6">Israel</strain>
    </source>
</reference>
<dbReference type="InterPro" id="IPR013783">
    <property type="entry name" value="Ig-like_fold"/>
</dbReference>
<feature type="domain" description="Ig-like" evidence="4">
    <location>
        <begin position="141"/>
        <end position="219"/>
    </location>
</feature>
<dbReference type="SUPFAM" id="SSF48726">
    <property type="entry name" value="Immunoglobulin"/>
    <property type="match status" value="2"/>
</dbReference>
<dbReference type="PANTHER" id="PTHR15317">
    <property type="entry name" value="T-CELL SURFACE PROTEIN TACTILE"/>
    <property type="match status" value="1"/>
</dbReference>
<feature type="region of interest" description="Disordered" evidence="1">
    <location>
        <begin position="310"/>
        <end position="377"/>
    </location>
</feature>
<reference evidence="5" key="3">
    <citation type="submission" date="2025-09" db="UniProtKB">
        <authorList>
            <consortium name="Ensembl"/>
        </authorList>
    </citation>
    <scope>IDENTIFICATION</scope>
</reference>
<feature type="compositionally biased region" description="Low complexity" evidence="1">
    <location>
        <begin position="242"/>
        <end position="252"/>
    </location>
</feature>
<feature type="chain" id="PRO_5044283839" description="Ig-like domain-containing protein" evidence="3">
    <location>
        <begin position="32"/>
        <end position="456"/>
    </location>
</feature>
<dbReference type="Pfam" id="PF07686">
    <property type="entry name" value="V-set"/>
    <property type="match status" value="1"/>
</dbReference>
<dbReference type="RefSeq" id="XP_039474354.1">
    <property type="nucleotide sequence ID" value="XM_039618420.1"/>
</dbReference>
<protein>
    <recommendedName>
        <fullName evidence="4">Ig-like domain-containing protein</fullName>
    </recommendedName>
</protein>
<evidence type="ECO:0000313" key="6">
    <source>
        <dbReference type="Proteomes" id="UP000472276"/>
    </source>
</evidence>
<reference evidence="5" key="2">
    <citation type="submission" date="2025-08" db="UniProtKB">
        <authorList>
            <consortium name="Ensembl"/>
        </authorList>
    </citation>
    <scope>IDENTIFICATION</scope>
</reference>
<feature type="signal peptide" evidence="3">
    <location>
        <begin position="1"/>
        <end position="31"/>
    </location>
</feature>
<keyword evidence="2" id="KW-0472">Membrane</keyword>
<feature type="compositionally biased region" description="Basic and acidic residues" evidence="1">
    <location>
        <begin position="330"/>
        <end position="342"/>
    </location>
</feature>
<dbReference type="InterPro" id="IPR003599">
    <property type="entry name" value="Ig_sub"/>
</dbReference>